<gene>
    <name evidence="1" type="ORF">K8V05_13005</name>
</gene>
<reference evidence="1" key="2">
    <citation type="submission" date="2021-09" db="EMBL/GenBank/DDBJ databases">
        <authorList>
            <person name="Gilroy R."/>
        </authorList>
    </citation>
    <scope>NUCLEOTIDE SEQUENCE</scope>
    <source>
        <strain evidence="1">6966</strain>
    </source>
</reference>
<proteinExistence type="predicted"/>
<evidence type="ECO:0000313" key="2">
    <source>
        <dbReference type="Proteomes" id="UP000742098"/>
    </source>
</evidence>
<sequence length="430" mass="50550">EGECVIKTYKLHPSDSLQFQGMGYQTVKYSVNDLLRMKRLVLVPLAYELEETNVEKGISMKELLKRASSKLKKQAPGLEPICKYFGKALYEKITECEENVVEYRREYGYYFSSGDVKSRNTWDTDFRSYIVPFHVARSYNLTNDGKDTLKPTFITDEETRFDVGTRKIFTFMRSIQLFGPLFSDIRNYDIYPLESENSDYRFAFKTKSSAYPQRTRLTCKGTFTIDGNHHELKSMDFDYVDYQLLRQVLLSKHRKVNSPFSTKASLSFAYTPTKGYYIRSCTQETTWKDDLGEDFIVLEQPSRSSPSANHLVEKEAFYCFNYQQVPARWQTARILSKIHLAQRYSMGTYEPQVFRELTPLLDNQKAIQDLNRYMDIEQQFELNSNRPYYEQYLIIGIKSNKIPRVDIHGKLTSNREDLFSLIKKFEQETE</sequence>
<feature type="non-terminal residue" evidence="1">
    <location>
        <position position="1"/>
    </location>
</feature>
<dbReference type="AlphaFoldDB" id="A0A921H8C9"/>
<dbReference type="EMBL" id="DYVS01000240">
    <property type="protein sequence ID" value="HJF71665.1"/>
    <property type="molecule type" value="Genomic_DNA"/>
</dbReference>
<comment type="caution">
    <text evidence="1">The sequence shown here is derived from an EMBL/GenBank/DDBJ whole genome shotgun (WGS) entry which is preliminary data.</text>
</comment>
<accession>A0A921H8C9</accession>
<name>A0A921H8C9_9BACT</name>
<organism evidence="1 2">
    <name type="scientific">Butyricimonas virosa</name>
    <dbReference type="NCBI Taxonomy" id="544645"/>
    <lineage>
        <taxon>Bacteria</taxon>
        <taxon>Pseudomonadati</taxon>
        <taxon>Bacteroidota</taxon>
        <taxon>Bacteroidia</taxon>
        <taxon>Bacteroidales</taxon>
        <taxon>Odoribacteraceae</taxon>
        <taxon>Butyricimonas</taxon>
    </lineage>
</organism>
<dbReference type="Proteomes" id="UP000742098">
    <property type="component" value="Unassembled WGS sequence"/>
</dbReference>
<protein>
    <submittedName>
        <fullName evidence="1">Uncharacterized protein</fullName>
    </submittedName>
</protein>
<evidence type="ECO:0000313" key="1">
    <source>
        <dbReference type="EMBL" id="HJF71665.1"/>
    </source>
</evidence>
<reference evidence="1" key="1">
    <citation type="journal article" date="2021" name="PeerJ">
        <title>Extensive microbial diversity within the chicken gut microbiome revealed by metagenomics and culture.</title>
        <authorList>
            <person name="Gilroy R."/>
            <person name="Ravi A."/>
            <person name="Getino M."/>
            <person name="Pursley I."/>
            <person name="Horton D.L."/>
            <person name="Alikhan N.F."/>
            <person name="Baker D."/>
            <person name="Gharbi K."/>
            <person name="Hall N."/>
            <person name="Watson M."/>
            <person name="Adriaenssens E.M."/>
            <person name="Foster-Nyarko E."/>
            <person name="Jarju S."/>
            <person name="Secka A."/>
            <person name="Antonio M."/>
            <person name="Oren A."/>
            <person name="Chaudhuri R.R."/>
            <person name="La Ragione R."/>
            <person name="Hildebrand F."/>
            <person name="Pallen M.J."/>
        </authorList>
    </citation>
    <scope>NUCLEOTIDE SEQUENCE</scope>
    <source>
        <strain evidence="1">6966</strain>
    </source>
</reference>